<organism evidence="1 2">
    <name type="scientific">Thalassospira xiamenensis</name>
    <dbReference type="NCBI Taxonomy" id="220697"/>
    <lineage>
        <taxon>Bacteria</taxon>
        <taxon>Pseudomonadati</taxon>
        <taxon>Pseudomonadota</taxon>
        <taxon>Alphaproteobacteria</taxon>
        <taxon>Rhodospirillales</taxon>
        <taxon>Thalassospiraceae</taxon>
        <taxon>Thalassospira</taxon>
    </lineage>
</organism>
<name>A0A367WYR2_9PROT</name>
<gene>
    <name evidence="1" type="ORF">TH44_21050</name>
</gene>
<dbReference type="EMBL" id="JPWJ01000014">
    <property type="protein sequence ID" value="RCK45552.1"/>
    <property type="molecule type" value="Genomic_DNA"/>
</dbReference>
<evidence type="ECO:0000313" key="1">
    <source>
        <dbReference type="EMBL" id="RCK45552.1"/>
    </source>
</evidence>
<dbReference type="AlphaFoldDB" id="A0A367WYR2"/>
<reference evidence="1 2" key="1">
    <citation type="submission" date="2014-07" db="EMBL/GenBank/DDBJ databases">
        <title>Draft genome sequence of Thalassospira xiamenensis IB13.</title>
        <authorList>
            <person name="Lai Q."/>
            <person name="Shao Z."/>
        </authorList>
    </citation>
    <scope>NUCLEOTIDE SEQUENCE [LARGE SCALE GENOMIC DNA]</scope>
    <source>
        <strain evidence="1 2">IB13</strain>
    </source>
</reference>
<protein>
    <submittedName>
        <fullName evidence="1">Uncharacterized protein</fullName>
    </submittedName>
</protein>
<comment type="caution">
    <text evidence="1">The sequence shown here is derived from an EMBL/GenBank/DDBJ whole genome shotgun (WGS) entry which is preliminary data.</text>
</comment>
<sequence>MYSVTLQTFRDRTSIARNLVETKAKSIILRSFEQFISILAVKPDFPQVKLLQQFFQVSAPKGICLRIKKGQPNRQPLHI</sequence>
<dbReference type="Proteomes" id="UP000252266">
    <property type="component" value="Unassembled WGS sequence"/>
</dbReference>
<accession>A0A367WYR2</accession>
<proteinExistence type="predicted"/>
<evidence type="ECO:0000313" key="2">
    <source>
        <dbReference type="Proteomes" id="UP000252266"/>
    </source>
</evidence>